<dbReference type="EMBL" id="BDIP01000204">
    <property type="protein sequence ID" value="GIQ80611.1"/>
    <property type="molecule type" value="Genomic_DNA"/>
</dbReference>
<proteinExistence type="predicted"/>
<comment type="caution">
    <text evidence="1">The sequence shown here is derived from an EMBL/GenBank/DDBJ whole genome shotgun (WGS) entry which is preliminary data.</text>
</comment>
<name>A0A9K3CNX1_9EUKA</name>
<gene>
    <name evidence="1" type="ORF">KIPB_001437</name>
</gene>
<sequence>MSGFSPPPIFCSSGRSRSNRNALPRVFDLVCDALKAAKHMRLQGVTRRAQAYSVYAGLLSSELAPATLAALVQIETG</sequence>
<keyword evidence="2" id="KW-1185">Reference proteome</keyword>
<accession>A0A9K3CNX1</accession>
<protein>
    <submittedName>
        <fullName evidence="1">Uncharacterized protein</fullName>
    </submittedName>
</protein>
<dbReference type="AlphaFoldDB" id="A0A9K3CNX1"/>
<evidence type="ECO:0000313" key="2">
    <source>
        <dbReference type="Proteomes" id="UP000265618"/>
    </source>
</evidence>
<evidence type="ECO:0000313" key="1">
    <source>
        <dbReference type="EMBL" id="GIQ80611.1"/>
    </source>
</evidence>
<reference evidence="1 2" key="1">
    <citation type="journal article" date="2018" name="PLoS ONE">
        <title>The draft genome of Kipferlia bialata reveals reductive genome evolution in fornicate parasites.</title>
        <authorList>
            <person name="Tanifuji G."/>
            <person name="Takabayashi S."/>
            <person name="Kume K."/>
            <person name="Takagi M."/>
            <person name="Nakayama T."/>
            <person name="Kamikawa R."/>
            <person name="Inagaki Y."/>
            <person name="Hashimoto T."/>
        </authorList>
    </citation>
    <scope>NUCLEOTIDE SEQUENCE [LARGE SCALE GENOMIC DNA]</scope>
    <source>
        <strain evidence="1">NY0173</strain>
    </source>
</reference>
<organism evidence="1 2">
    <name type="scientific">Kipferlia bialata</name>
    <dbReference type="NCBI Taxonomy" id="797122"/>
    <lineage>
        <taxon>Eukaryota</taxon>
        <taxon>Metamonada</taxon>
        <taxon>Carpediemonas-like organisms</taxon>
        <taxon>Kipferlia</taxon>
    </lineage>
</organism>
<dbReference type="Proteomes" id="UP000265618">
    <property type="component" value="Unassembled WGS sequence"/>
</dbReference>